<evidence type="ECO:0000256" key="7">
    <source>
        <dbReference type="ARBA" id="ARBA00047942"/>
    </source>
</evidence>
<evidence type="ECO:0000256" key="6">
    <source>
        <dbReference type="ARBA" id="ARBA00023125"/>
    </source>
</evidence>
<comment type="similarity">
    <text evidence="1 8">Belongs to the N(4)/N(6)-methyltransferase family.</text>
</comment>
<dbReference type="PROSITE" id="PS00092">
    <property type="entry name" value="N6_MTASE"/>
    <property type="match status" value="1"/>
</dbReference>
<evidence type="ECO:0000259" key="9">
    <source>
        <dbReference type="Pfam" id="PF01555"/>
    </source>
</evidence>
<comment type="catalytic activity">
    <reaction evidence="7">
        <text>a 2'-deoxyadenosine in DNA + S-adenosyl-L-methionine = an N(6)-methyl-2'-deoxyadenosine in DNA + S-adenosyl-L-homocysteine + H(+)</text>
        <dbReference type="Rhea" id="RHEA:15197"/>
        <dbReference type="Rhea" id="RHEA-COMP:12418"/>
        <dbReference type="Rhea" id="RHEA-COMP:12419"/>
        <dbReference type="ChEBI" id="CHEBI:15378"/>
        <dbReference type="ChEBI" id="CHEBI:57856"/>
        <dbReference type="ChEBI" id="CHEBI:59789"/>
        <dbReference type="ChEBI" id="CHEBI:90615"/>
        <dbReference type="ChEBI" id="CHEBI:90616"/>
        <dbReference type="EC" id="2.1.1.72"/>
    </reaction>
</comment>
<protein>
    <recommendedName>
        <fullName evidence="8">Methyltransferase</fullName>
        <ecNumber evidence="8">2.1.1.-</ecNumber>
    </recommendedName>
</protein>
<reference evidence="11 12" key="1">
    <citation type="journal article" date="2019" name="Environ. Microbiol.">
        <title>Species interactions and distinct microbial communities in high Arctic permafrost affected cryosols are associated with the CH4 and CO2 gas fluxes.</title>
        <authorList>
            <person name="Altshuler I."/>
            <person name="Hamel J."/>
            <person name="Turney S."/>
            <person name="Magnuson E."/>
            <person name="Levesque R."/>
            <person name="Greer C."/>
            <person name="Whyte L.G."/>
        </authorList>
    </citation>
    <scope>NUCLEOTIDE SEQUENCE [LARGE SCALE GENOMIC DNA]</scope>
    <source>
        <strain evidence="11 12">S5.1</strain>
    </source>
</reference>
<dbReference type="GO" id="GO:0006260">
    <property type="term" value="P:DNA replication"/>
    <property type="evidence" value="ECO:0007669"/>
    <property type="project" value="UniProtKB-KW"/>
</dbReference>
<dbReference type="Pfam" id="PF18755">
    <property type="entry name" value="RAMA"/>
    <property type="match status" value="1"/>
</dbReference>
<evidence type="ECO:0000256" key="3">
    <source>
        <dbReference type="ARBA" id="ARBA00022679"/>
    </source>
</evidence>
<dbReference type="PANTHER" id="PTHR13370">
    <property type="entry name" value="RNA METHYLASE-RELATED"/>
    <property type="match status" value="1"/>
</dbReference>
<accession>A0A502CCU1</accession>
<dbReference type="InterPro" id="IPR001091">
    <property type="entry name" value="RM_Methyltransferase"/>
</dbReference>
<proteinExistence type="inferred from homology"/>
<dbReference type="Gene3D" id="3.40.50.150">
    <property type="entry name" value="Vaccinia Virus protein VP39"/>
    <property type="match status" value="1"/>
</dbReference>
<dbReference type="PRINTS" id="PR00508">
    <property type="entry name" value="S21N4MTFRASE"/>
</dbReference>
<keyword evidence="4" id="KW-0949">S-adenosyl-L-methionine</keyword>
<dbReference type="GO" id="GO:0008170">
    <property type="term" value="F:N-methyltransferase activity"/>
    <property type="evidence" value="ECO:0007669"/>
    <property type="project" value="InterPro"/>
</dbReference>
<evidence type="ECO:0000259" key="10">
    <source>
        <dbReference type="Pfam" id="PF18755"/>
    </source>
</evidence>
<dbReference type="SUPFAM" id="SSF53335">
    <property type="entry name" value="S-adenosyl-L-methionine-dependent methyltransferases"/>
    <property type="match status" value="1"/>
</dbReference>
<dbReference type="Proteomes" id="UP000318413">
    <property type="component" value="Unassembled WGS sequence"/>
</dbReference>
<dbReference type="RefSeq" id="WP_140872392.1">
    <property type="nucleotide sequence ID" value="NZ_RCZK01000011.1"/>
</dbReference>
<keyword evidence="5" id="KW-0235">DNA replication</keyword>
<sequence length="386" mass="42825">MGVIEQVRRPRLAAAVEAGVAMLPLDTPMLPLDQIVRGDCIAAMRSLPAKSVDMIFADPPYNLQLGGDLNRPDGSHVDAVTDEWDKFDSLAAYDRFTRAWLAEARRILKDDGTIWVIGSYHNIFKVGSAIQDLGYWILNDIVWRKANPMPNFRGTRFTNAHETLIWASTGEKAKYTFNYRSMKTLNDELQMRSDWEFPICGGQERLKKEDGHKVHPTQKPEALIYRVLLACTKPGDVVLDPFFGTGTTGAVAKRLGRRWIGIEREDAYIDAAQQRIDAALPLDESALATMQSPRSQPKVAFGVLVENGYLMPGAVLTDAKRRWSATVRADGSLLSTCGASGSIHKLGSTLQNAPACNGWTFWHHDATDGLKPIDALRQTYLLATQP</sequence>
<evidence type="ECO:0000313" key="12">
    <source>
        <dbReference type="Proteomes" id="UP000318413"/>
    </source>
</evidence>
<name>A0A502CCU1_9SPHN</name>
<dbReference type="InterPro" id="IPR040843">
    <property type="entry name" value="RAMA"/>
</dbReference>
<keyword evidence="12" id="KW-1185">Reference proteome</keyword>
<dbReference type="EC" id="2.1.1.-" evidence="8"/>
<dbReference type="FunFam" id="3.40.50.150:FF:000276">
    <property type="entry name" value="Methyltransferase"/>
    <property type="match status" value="1"/>
</dbReference>
<dbReference type="AlphaFoldDB" id="A0A502CCU1"/>
<evidence type="ECO:0000256" key="1">
    <source>
        <dbReference type="ARBA" id="ARBA00006594"/>
    </source>
</evidence>
<dbReference type="PANTHER" id="PTHR13370:SF3">
    <property type="entry name" value="TRNA (GUANINE(10)-N2)-METHYLTRANSFERASE HOMOLOG"/>
    <property type="match status" value="1"/>
</dbReference>
<evidence type="ECO:0000256" key="4">
    <source>
        <dbReference type="ARBA" id="ARBA00022691"/>
    </source>
</evidence>
<organism evidence="11 12">
    <name type="scientific">Sphingomonas oligophenolica</name>
    <dbReference type="NCBI Taxonomy" id="301154"/>
    <lineage>
        <taxon>Bacteria</taxon>
        <taxon>Pseudomonadati</taxon>
        <taxon>Pseudomonadota</taxon>
        <taxon>Alphaproteobacteria</taxon>
        <taxon>Sphingomonadales</taxon>
        <taxon>Sphingomonadaceae</taxon>
        <taxon>Sphingomonas</taxon>
    </lineage>
</organism>
<gene>
    <name evidence="11" type="ORF">EAH84_12695</name>
</gene>
<keyword evidence="2 11" id="KW-0489">Methyltransferase</keyword>
<feature type="domain" description="RAMA" evidence="10">
    <location>
        <begin position="283"/>
        <end position="383"/>
    </location>
</feature>
<keyword evidence="6" id="KW-0238">DNA-binding</keyword>
<evidence type="ECO:0000313" key="11">
    <source>
        <dbReference type="EMBL" id="TPG10444.1"/>
    </source>
</evidence>
<dbReference type="InterPro" id="IPR002941">
    <property type="entry name" value="DNA_methylase_N4/N6"/>
</dbReference>
<dbReference type="OrthoDB" id="9800801at2"/>
<keyword evidence="3 11" id="KW-0808">Transferase</keyword>
<dbReference type="InterPro" id="IPR002052">
    <property type="entry name" value="DNA_methylase_N6_adenine_CS"/>
</dbReference>
<evidence type="ECO:0000256" key="5">
    <source>
        <dbReference type="ARBA" id="ARBA00022705"/>
    </source>
</evidence>
<dbReference type="GO" id="GO:0005737">
    <property type="term" value="C:cytoplasm"/>
    <property type="evidence" value="ECO:0007669"/>
    <property type="project" value="TreeGrafter"/>
</dbReference>
<dbReference type="GO" id="GO:0032259">
    <property type="term" value="P:methylation"/>
    <property type="evidence" value="ECO:0007669"/>
    <property type="project" value="UniProtKB-KW"/>
</dbReference>
<feature type="domain" description="DNA methylase N-4/N-6" evidence="9">
    <location>
        <begin position="52"/>
        <end position="273"/>
    </location>
</feature>
<evidence type="ECO:0000256" key="2">
    <source>
        <dbReference type="ARBA" id="ARBA00022603"/>
    </source>
</evidence>
<dbReference type="Pfam" id="PF01555">
    <property type="entry name" value="N6_N4_Mtase"/>
    <property type="match status" value="1"/>
</dbReference>
<evidence type="ECO:0000256" key="8">
    <source>
        <dbReference type="RuleBase" id="RU362026"/>
    </source>
</evidence>
<dbReference type="GO" id="GO:0009007">
    <property type="term" value="F:site-specific DNA-methyltransferase (adenine-specific) activity"/>
    <property type="evidence" value="ECO:0007669"/>
    <property type="project" value="UniProtKB-EC"/>
</dbReference>
<dbReference type="GO" id="GO:0003677">
    <property type="term" value="F:DNA binding"/>
    <property type="evidence" value="ECO:0007669"/>
    <property type="project" value="UniProtKB-KW"/>
</dbReference>
<dbReference type="EMBL" id="RCZK01000011">
    <property type="protein sequence ID" value="TPG10444.1"/>
    <property type="molecule type" value="Genomic_DNA"/>
</dbReference>
<comment type="caution">
    <text evidence="11">The sequence shown here is derived from an EMBL/GenBank/DDBJ whole genome shotgun (WGS) entry which is preliminary data.</text>
</comment>
<dbReference type="InterPro" id="IPR029063">
    <property type="entry name" value="SAM-dependent_MTases_sf"/>
</dbReference>